<gene>
    <name evidence="2" type="ORF">AVDCRST_MAG94-2800</name>
</gene>
<protein>
    <submittedName>
        <fullName evidence="2">Uncharacterized protein</fullName>
    </submittedName>
</protein>
<reference evidence="2" key="1">
    <citation type="submission" date="2020-02" db="EMBL/GenBank/DDBJ databases">
        <authorList>
            <person name="Meier V. D."/>
        </authorList>
    </citation>
    <scope>NUCLEOTIDE SEQUENCE</scope>
    <source>
        <strain evidence="2">AVDCRST_MAG94</strain>
    </source>
</reference>
<sequence length="265" mass="29098">MSAQKIQLEALQKIRQHMQHGFALPTSENQPRSWSSSSNEAELPEPDSLSDLGDLFTFGGSMAEPTHAPNSRGEWFISTANPGAVLMKLPGLTLKPAVRLVGYLHRQPEAGIGVIWAVPESLSTTAHLEKALAASSDRAHPPHPEGAFANLMEAVQGDRTPASFIIASLLQRELREFGRLGKACNWSHHRLISAPPTQVQWQWQVEPPKDLSPKVRVFPDGRAVIEFFSCRIVPPITLFQHLDQYPSAHYGAAVSDRAIAVAKRA</sequence>
<feature type="compositionally biased region" description="Polar residues" evidence="1">
    <location>
        <begin position="26"/>
        <end position="40"/>
    </location>
</feature>
<evidence type="ECO:0000313" key="2">
    <source>
        <dbReference type="EMBL" id="CAA9350954.1"/>
    </source>
</evidence>
<feature type="region of interest" description="Disordered" evidence="1">
    <location>
        <begin position="22"/>
        <end position="49"/>
    </location>
</feature>
<organism evidence="2">
    <name type="scientific">uncultured Leptolyngbya sp</name>
    <dbReference type="NCBI Taxonomy" id="332963"/>
    <lineage>
        <taxon>Bacteria</taxon>
        <taxon>Bacillati</taxon>
        <taxon>Cyanobacteriota</taxon>
        <taxon>Cyanophyceae</taxon>
        <taxon>Leptolyngbyales</taxon>
        <taxon>Leptolyngbyaceae</taxon>
        <taxon>Leptolyngbya group</taxon>
        <taxon>Leptolyngbya</taxon>
        <taxon>environmental samples</taxon>
    </lineage>
</organism>
<name>A0A6J4M646_9CYAN</name>
<proteinExistence type="predicted"/>
<accession>A0A6J4M646</accession>
<dbReference type="AlphaFoldDB" id="A0A6J4M646"/>
<dbReference type="EMBL" id="CADCTY010000983">
    <property type="protein sequence ID" value="CAA9350954.1"/>
    <property type="molecule type" value="Genomic_DNA"/>
</dbReference>
<evidence type="ECO:0000256" key="1">
    <source>
        <dbReference type="SAM" id="MobiDB-lite"/>
    </source>
</evidence>